<name>A0A914I9I4_GLORO</name>
<dbReference type="AlphaFoldDB" id="A0A914I9I4"/>
<protein>
    <submittedName>
        <fullName evidence="3">Uncharacterized protein</fullName>
    </submittedName>
</protein>
<feature type="region of interest" description="Disordered" evidence="1">
    <location>
        <begin position="62"/>
        <end position="83"/>
    </location>
</feature>
<sequence length="83" mass="9848">MGGIELSKPKLDPLFGFRDRRGGAGEWCNLRAFFFASPRGELDWKKAKKEQEWKVKVKVNMERKRKKRVTKKKKKNELRGRRG</sequence>
<organism evidence="2 3">
    <name type="scientific">Globodera rostochiensis</name>
    <name type="common">Golden nematode worm</name>
    <name type="synonym">Heterodera rostochiensis</name>
    <dbReference type="NCBI Taxonomy" id="31243"/>
    <lineage>
        <taxon>Eukaryota</taxon>
        <taxon>Metazoa</taxon>
        <taxon>Ecdysozoa</taxon>
        <taxon>Nematoda</taxon>
        <taxon>Chromadorea</taxon>
        <taxon>Rhabditida</taxon>
        <taxon>Tylenchina</taxon>
        <taxon>Tylenchomorpha</taxon>
        <taxon>Tylenchoidea</taxon>
        <taxon>Heteroderidae</taxon>
        <taxon>Heteroderinae</taxon>
        <taxon>Globodera</taxon>
    </lineage>
</organism>
<evidence type="ECO:0000313" key="2">
    <source>
        <dbReference type="Proteomes" id="UP000887572"/>
    </source>
</evidence>
<evidence type="ECO:0000256" key="1">
    <source>
        <dbReference type="SAM" id="MobiDB-lite"/>
    </source>
</evidence>
<dbReference type="WBParaSite" id="Gr19_v10_g8147.t1">
    <property type="protein sequence ID" value="Gr19_v10_g8147.t1"/>
    <property type="gene ID" value="Gr19_v10_g8147"/>
</dbReference>
<evidence type="ECO:0000313" key="3">
    <source>
        <dbReference type="WBParaSite" id="Gr19_v10_g8147.t1"/>
    </source>
</evidence>
<keyword evidence="2" id="KW-1185">Reference proteome</keyword>
<accession>A0A914I9I4</accession>
<feature type="compositionally biased region" description="Basic residues" evidence="1">
    <location>
        <begin position="63"/>
        <end position="76"/>
    </location>
</feature>
<reference evidence="3" key="1">
    <citation type="submission" date="2022-11" db="UniProtKB">
        <authorList>
            <consortium name="WormBaseParasite"/>
        </authorList>
    </citation>
    <scope>IDENTIFICATION</scope>
</reference>
<proteinExistence type="predicted"/>
<dbReference type="Proteomes" id="UP000887572">
    <property type="component" value="Unplaced"/>
</dbReference>